<dbReference type="EMBL" id="CACVAZ010000165">
    <property type="protein sequence ID" value="CAA6823495.1"/>
    <property type="molecule type" value="Genomic_DNA"/>
</dbReference>
<gene>
    <name evidence="2" type="ORF">HELGO_WM22105</name>
</gene>
<protein>
    <submittedName>
        <fullName evidence="2">Uncharacterized protein</fullName>
    </submittedName>
</protein>
<feature type="transmembrane region" description="Helical" evidence="1">
    <location>
        <begin position="148"/>
        <end position="167"/>
    </location>
</feature>
<dbReference type="AlphaFoldDB" id="A0A6S6TVT5"/>
<feature type="transmembrane region" description="Helical" evidence="1">
    <location>
        <begin position="124"/>
        <end position="142"/>
    </location>
</feature>
<reference evidence="2" key="1">
    <citation type="submission" date="2020-01" db="EMBL/GenBank/DDBJ databases">
        <authorList>
            <person name="Meier V. D."/>
            <person name="Meier V D."/>
        </authorList>
    </citation>
    <scope>NUCLEOTIDE SEQUENCE</scope>
    <source>
        <strain evidence="2">HLG_WM_MAG_02</strain>
    </source>
</reference>
<sequence>MKNVFVSLFIVNAFIVLYTYFMASDNWLINSQIAFFSSTLIMFASMYSYRNMVQNSLEVGAVRDDERDTLDKLEDPYDVFDDREKIDNEEKTLVEVVKEERANLKKGGRSFWEATKDSKTSFSFYRLGAYGILVLGFFYLNSNKILELTPYLISLSIPPIVIVLGLMKNRE</sequence>
<proteinExistence type="predicted"/>
<organism evidence="2">
    <name type="scientific">uncultured Sulfurovum sp</name>
    <dbReference type="NCBI Taxonomy" id="269237"/>
    <lineage>
        <taxon>Bacteria</taxon>
        <taxon>Pseudomonadati</taxon>
        <taxon>Campylobacterota</taxon>
        <taxon>Epsilonproteobacteria</taxon>
        <taxon>Campylobacterales</taxon>
        <taxon>Sulfurovaceae</taxon>
        <taxon>Sulfurovum</taxon>
        <taxon>environmental samples</taxon>
    </lineage>
</organism>
<feature type="transmembrane region" description="Helical" evidence="1">
    <location>
        <begin position="29"/>
        <end position="49"/>
    </location>
</feature>
<evidence type="ECO:0000313" key="2">
    <source>
        <dbReference type="EMBL" id="CAA6823495.1"/>
    </source>
</evidence>
<keyword evidence="1" id="KW-0812">Transmembrane</keyword>
<feature type="transmembrane region" description="Helical" evidence="1">
    <location>
        <begin position="5"/>
        <end position="23"/>
    </location>
</feature>
<keyword evidence="1" id="KW-1133">Transmembrane helix</keyword>
<accession>A0A6S6TVT5</accession>
<evidence type="ECO:0000256" key="1">
    <source>
        <dbReference type="SAM" id="Phobius"/>
    </source>
</evidence>
<keyword evidence="1" id="KW-0472">Membrane</keyword>
<name>A0A6S6TVT5_9BACT</name>